<gene>
    <name evidence="2" type="ORF">T05_7641</name>
</gene>
<evidence type="ECO:0000256" key="1">
    <source>
        <dbReference type="SAM" id="MobiDB-lite"/>
    </source>
</evidence>
<comment type="caution">
    <text evidence="2">The sequence shown here is derived from an EMBL/GenBank/DDBJ whole genome shotgun (WGS) entry which is preliminary data.</text>
</comment>
<keyword evidence="3" id="KW-1185">Reference proteome</keyword>
<evidence type="ECO:0000313" key="2">
    <source>
        <dbReference type="EMBL" id="KRX37542.1"/>
    </source>
</evidence>
<sequence>MISTRSRSFAEFSKSDKFRDPSTHCSFVLEKVDHACRYNFTYAMCNKIFCMLCDIHYFGTKDFSDKQFADKC</sequence>
<dbReference type="EMBL" id="JYDJ01000305">
    <property type="protein sequence ID" value="KRX37542.1"/>
    <property type="molecule type" value="Genomic_DNA"/>
</dbReference>
<proteinExistence type="predicted"/>
<organism evidence="2 3">
    <name type="scientific">Trichinella murrelli</name>
    <dbReference type="NCBI Taxonomy" id="144512"/>
    <lineage>
        <taxon>Eukaryota</taxon>
        <taxon>Metazoa</taxon>
        <taxon>Ecdysozoa</taxon>
        <taxon>Nematoda</taxon>
        <taxon>Enoplea</taxon>
        <taxon>Dorylaimia</taxon>
        <taxon>Trichinellida</taxon>
        <taxon>Trichinellidae</taxon>
        <taxon>Trichinella</taxon>
    </lineage>
</organism>
<dbReference type="OrthoDB" id="10548020at2759"/>
<dbReference type="AlphaFoldDB" id="A0A0V0TF29"/>
<accession>A0A0V0TF29</accession>
<dbReference type="Proteomes" id="UP000055048">
    <property type="component" value="Unassembled WGS sequence"/>
</dbReference>
<feature type="region of interest" description="Disordered" evidence="1">
    <location>
        <begin position="1"/>
        <end position="20"/>
    </location>
</feature>
<evidence type="ECO:0000313" key="3">
    <source>
        <dbReference type="Proteomes" id="UP000055048"/>
    </source>
</evidence>
<name>A0A0V0TF29_9BILA</name>
<reference evidence="2 3" key="1">
    <citation type="submission" date="2015-01" db="EMBL/GenBank/DDBJ databases">
        <title>Evolution of Trichinella species and genotypes.</title>
        <authorList>
            <person name="Korhonen P.K."/>
            <person name="Edoardo P."/>
            <person name="Giuseppe L.R."/>
            <person name="Gasser R.B."/>
        </authorList>
    </citation>
    <scope>NUCLEOTIDE SEQUENCE [LARGE SCALE GENOMIC DNA]</scope>
    <source>
        <strain evidence="2">ISS417</strain>
    </source>
</reference>
<protein>
    <submittedName>
        <fullName evidence="2">Uncharacterized protein</fullName>
    </submittedName>
</protein>